<reference evidence="1" key="1">
    <citation type="journal article" date="2020" name="Stud. Mycol.">
        <title>101 Dothideomycetes genomes: a test case for predicting lifestyles and emergence of pathogens.</title>
        <authorList>
            <person name="Haridas S."/>
            <person name="Albert R."/>
            <person name="Binder M."/>
            <person name="Bloem J."/>
            <person name="Labutti K."/>
            <person name="Salamov A."/>
            <person name="Andreopoulos B."/>
            <person name="Baker S."/>
            <person name="Barry K."/>
            <person name="Bills G."/>
            <person name="Bluhm B."/>
            <person name="Cannon C."/>
            <person name="Castanera R."/>
            <person name="Culley D."/>
            <person name="Daum C."/>
            <person name="Ezra D."/>
            <person name="Gonzalez J."/>
            <person name="Henrissat B."/>
            <person name="Kuo A."/>
            <person name="Liang C."/>
            <person name="Lipzen A."/>
            <person name="Lutzoni F."/>
            <person name="Magnuson J."/>
            <person name="Mondo S."/>
            <person name="Nolan M."/>
            <person name="Ohm R."/>
            <person name="Pangilinan J."/>
            <person name="Park H.-J."/>
            <person name="Ramirez L."/>
            <person name="Alfaro M."/>
            <person name="Sun H."/>
            <person name="Tritt A."/>
            <person name="Yoshinaga Y."/>
            <person name="Zwiers L.-H."/>
            <person name="Turgeon B."/>
            <person name="Goodwin S."/>
            <person name="Spatafora J."/>
            <person name="Crous P."/>
            <person name="Grigoriev I."/>
        </authorList>
    </citation>
    <scope>NUCLEOTIDE SEQUENCE</scope>
    <source>
        <strain evidence="1">CBS 279.74</strain>
    </source>
</reference>
<dbReference type="EMBL" id="MU005791">
    <property type="protein sequence ID" value="KAF2702917.1"/>
    <property type="molecule type" value="Genomic_DNA"/>
</dbReference>
<dbReference type="Proteomes" id="UP000799428">
    <property type="component" value="Unassembled WGS sequence"/>
</dbReference>
<name>A0A6G1JRX7_9PLEO</name>
<dbReference type="AlphaFoldDB" id="A0A6G1JRX7"/>
<evidence type="ECO:0000313" key="2">
    <source>
        <dbReference type="Proteomes" id="UP000799428"/>
    </source>
</evidence>
<gene>
    <name evidence="1" type="ORF">K504DRAFT_188472</name>
</gene>
<sequence length="192" mass="21187">MVLVASLAGTRVRQPCALTINDSPCCLNHFILLDTDASTRPTFLLSLQDMHVTTCNSFLFSPRHARHNMQLVSLLSKTCTSQQGTRFSSLQDMHVPTGNSFLFLLSKTYTELVSFPSLQDYTSQHWSITYKATRVAVLYSSSYPPLYSIHSTILASVLGGILFPACAKDRTTSKSSFTPARISASSSSFRFA</sequence>
<keyword evidence="2" id="KW-1185">Reference proteome</keyword>
<organism evidence="1 2">
    <name type="scientific">Pleomassaria siparia CBS 279.74</name>
    <dbReference type="NCBI Taxonomy" id="1314801"/>
    <lineage>
        <taxon>Eukaryota</taxon>
        <taxon>Fungi</taxon>
        <taxon>Dikarya</taxon>
        <taxon>Ascomycota</taxon>
        <taxon>Pezizomycotina</taxon>
        <taxon>Dothideomycetes</taxon>
        <taxon>Pleosporomycetidae</taxon>
        <taxon>Pleosporales</taxon>
        <taxon>Pleomassariaceae</taxon>
        <taxon>Pleomassaria</taxon>
    </lineage>
</organism>
<accession>A0A6G1JRX7</accession>
<protein>
    <submittedName>
        <fullName evidence="1">Uncharacterized protein</fullName>
    </submittedName>
</protein>
<evidence type="ECO:0000313" key="1">
    <source>
        <dbReference type="EMBL" id="KAF2702917.1"/>
    </source>
</evidence>
<proteinExistence type="predicted"/>